<name>A0ABV5IQH8_9ACTN</name>
<comment type="caution">
    <text evidence="5">The sequence shown here is derived from an EMBL/GenBank/DDBJ whole genome shotgun (WGS) entry which is preliminary data.</text>
</comment>
<dbReference type="InterPro" id="IPR050953">
    <property type="entry name" value="N4_N6_ade-DNA_methylase"/>
</dbReference>
<dbReference type="PANTHER" id="PTHR33841:SF4">
    <property type="entry name" value="RESTRICTION MODIFICATION SYSTEM DNA SPECIFICITY DOMAIN"/>
    <property type="match status" value="1"/>
</dbReference>
<proteinExistence type="predicted"/>
<keyword evidence="3" id="KW-0680">Restriction system</keyword>
<dbReference type="GO" id="GO:0008168">
    <property type="term" value="F:methyltransferase activity"/>
    <property type="evidence" value="ECO:0007669"/>
    <property type="project" value="UniProtKB-KW"/>
</dbReference>
<dbReference type="Proteomes" id="UP001589647">
    <property type="component" value="Unassembled WGS sequence"/>
</dbReference>
<keyword evidence="1 5" id="KW-0489">Methyltransferase</keyword>
<dbReference type="InterPro" id="IPR003356">
    <property type="entry name" value="DNA_methylase_A-5"/>
</dbReference>
<dbReference type="PRINTS" id="PR00507">
    <property type="entry name" value="N12N6MTFRASE"/>
</dbReference>
<dbReference type="EMBL" id="JBHMEI010000040">
    <property type="protein sequence ID" value="MFB9206756.1"/>
    <property type="molecule type" value="Genomic_DNA"/>
</dbReference>
<feature type="domain" description="DNA methylase adenine-specific" evidence="4">
    <location>
        <begin position="304"/>
        <end position="407"/>
    </location>
</feature>
<keyword evidence="2" id="KW-0808">Transferase</keyword>
<dbReference type="PROSITE" id="PS00092">
    <property type="entry name" value="N6_MTASE"/>
    <property type="match status" value="1"/>
</dbReference>
<evidence type="ECO:0000256" key="2">
    <source>
        <dbReference type="ARBA" id="ARBA00022679"/>
    </source>
</evidence>
<dbReference type="RefSeq" id="WP_189653356.1">
    <property type="nucleotide sequence ID" value="NZ_BMRC01000040.1"/>
</dbReference>
<keyword evidence="6" id="KW-1185">Reference proteome</keyword>
<organism evidence="5 6">
    <name type="scientific">Nonomuraea spiralis</name>
    <dbReference type="NCBI Taxonomy" id="46182"/>
    <lineage>
        <taxon>Bacteria</taxon>
        <taxon>Bacillati</taxon>
        <taxon>Actinomycetota</taxon>
        <taxon>Actinomycetes</taxon>
        <taxon>Streptosporangiales</taxon>
        <taxon>Streptosporangiaceae</taxon>
        <taxon>Nonomuraea</taxon>
    </lineage>
</organism>
<accession>A0ABV5IQH8</accession>
<gene>
    <name evidence="5" type="ORF">ACFFV7_36570</name>
</gene>
<dbReference type="Gene3D" id="3.40.50.150">
    <property type="entry name" value="Vaccinia Virus protein VP39"/>
    <property type="match status" value="1"/>
</dbReference>
<dbReference type="PANTHER" id="PTHR33841">
    <property type="entry name" value="DNA METHYLTRANSFERASE YEEA-RELATED"/>
    <property type="match status" value="1"/>
</dbReference>
<protein>
    <submittedName>
        <fullName evidence="5">N-6 DNA methylase</fullName>
    </submittedName>
</protein>
<evidence type="ECO:0000313" key="6">
    <source>
        <dbReference type="Proteomes" id="UP001589647"/>
    </source>
</evidence>
<evidence type="ECO:0000256" key="3">
    <source>
        <dbReference type="ARBA" id="ARBA00022747"/>
    </source>
</evidence>
<sequence length="1015" mass="114124">MPATSDLEREDLQDLLRRLADRKRVRSEATIQADVRQILLTGGLDLAEHDLEVHLEAQVGNRRRIDIEVGYTVIEVKKSLTSEAVVRDAEIQLGDYIAMRMRETGQQYVGILTDGAEWRAYRLHNDVLKEVTTHVLKTGRPDLGALLSWLEGVLATRQNVPPTPFEIRNRLGADSASYMLDRASLHLLYEEHEQLPTVQLKRQLWSQLLGSALGTQFTDDTDLFLEHTLLVNSAEIIAHLVLGFDVASLQPASLLSGEHFKRARISGVVEQDFFDWVLEVPGGDSFVRSLARRLARFDWRQVNHDVLKVLYESIIGTETRVSLGEYYTPDWLAERIVSEAVTNPLGQRVLDPSCGSGTFLFHAVRRYLTTAEQHGLSLADALEGLTRHVYGLDLHPVAVALARVTYVLAIGPERLTGNRRGIHVPVYLGDSMQWRQENVDLFTGDNLVISTTGDQLFGNELNFPEGLLDDVGRFDTMILELTALAGSPRATGTVPSLVSLFNRMAIEPQYQDAIKDSFRHLCHLHDIGRNHIWSYYVRNLARPMWLSRPKNRVDVMVGNPPWLAYRRMPKKLQERFRELCEVRGLWHGREVATHQDLSGLFVARTVQQFLSTDGKFAFVLPNAALDRGYFGGFRSGHYADPSEVTTVEFTGSWDLRRLRPHFFPRGGSVVFGRRTGMEDGATPLPASTIRWTGRLPKGSDTWDGVAQALTLESATLARYTNDLLESPYKPRFLEGATITPRVVFMIIEQPAGPLGLPAGRADVVSERSSTEKEPWKFMPAFERVVESEFVWPALLGESILPYRVLPPRKAVIPLVGDELLDGDNPRIDMYPDLASWWRKAEKIWHDHRSSERLTLTERLNFRKGLTGQFPAAPLRVVYAKSGMHISAALVDDPTAVIDHTLYWGTVASRSEGYFLCAILNSPELTDLVRPLMSYGKDERHIDKHVWKLPIPLYDPSNEVHARLATLGGLGAGFVAALDLDESKNFVSLRQDVRKVLAQGPYASEVDELVVGLLDQ</sequence>
<dbReference type="Pfam" id="PF02384">
    <property type="entry name" value="N6_Mtase"/>
    <property type="match status" value="1"/>
</dbReference>
<dbReference type="GO" id="GO:0032259">
    <property type="term" value="P:methylation"/>
    <property type="evidence" value="ECO:0007669"/>
    <property type="project" value="UniProtKB-KW"/>
</dbReference>
<dbReference type="SUPFAM" id="SSF53335">
    <property type="entry name" value="S-adenosyl-L-methionine-dependent methyltransferases"/>
    <property type="match status" value="1"/>
</dbReference>
<evidence type="ECO:0000313" key="5">
    <source>
        <dbReference type="EMBL" id="MFB9206756.1"/>
    </source>
</evidence>
<dbReference type="InterPro" id="IPR029063">
    <property type="entry name" value="SAM-dependent_MTases_sf"/>
</dbReference>
<reference evidence="5 6" key="1">
    <citation type="submission" date="2024-09" db="EMBL/GenBank/DDBJ databases">
        <authorList>
            <person name="Sun Q."/>
            <person name="Mori K."/>
        </authorList>
    </citation>
    <scope>NUCLEOTIDE SEQUENCE [LARGE SCALE GENOMIC DNA]</scope>
    <source>
        <strain evidence="5 6">CCM 3426</strain>
    </source>
</reference>
<evidence type="ECO:0000259" key="4">
    <source>
        <dbReference type="Pfam" id="PF02384"/>
    </source>
</evidence>
<evidence type="ECO:0000256" key="1">
    <source>
        <dbReference type="ARBA" id="ARBA00022603"/>
    </source>
</evidence>
<dbReference type="InterPro" id="IPR002052">
    <property type="entry name" value="DNA_methylase_N6_adenine_CS"/>
</dbReference>